<accession>A0A1V9YZ13</accession>
<sequence>MKVLPSSSCLTFVISLLLFNGNQVQAQALGSIIGGSVQEGQTQQFTCPNGQVVGQILFASYGVPTGSLPHYSLGWCNAPSSVSVVESLCVGFNSCTVVANNGVFGDACYGTVKKLNVALQCIDENRIGGSISEGSMMRLRCPAHTNIGDIAFASFGTPTGTFLNYANGTCNDPTSATTVSSICLGKSTCDIDATTGVFEDPCPNEEKYLSVVAQCVDENIIQGTVNEGEILNLACPIGSSIAGIDFASFGTSVNYLQGSCQATNSMDIVSNTCIGHPACQVFASSAIFGDPCPGTDKSLSVQAVCTPSLPPNIIQASVNQGNSLFLSCPAGDSISTIAFASYGTPTNFDSPSWCNAPTSLPIVKLQCVGKEFCLIDANNGVFGDPCPGTDKMLKVEAQCTNANWIGGSATEGVALKLSCQPHQLIGSIEYASFGTPTGSFPNFVSSWCNAASSTNQTATACIGANNCTIIPSSSVYGDPCPGISKHLSVIANCIDADLTGGSASDGKSLTIKCPSQQYIASIPFASYGTPTGSFPKFKANPSCNAENTSEIVATKCVLQNSCVIGTDISEFGDPCPNTVKSLDITAKCVDNNIIGTLVAEGKNALLQCPPSAYIASIDFASYGTPRGSFPDFSINATCHNTNSIATITSQCYGNNLCSVFASDALFPDTCVGVNKSLAIVAKCISNDIIGGTAIEGTSLSLVCPSNEVVQSIEFASFGTSTGSVGSFATGACNDPNSLLVVQQACLGKRNCLLQADSNAFTDTCYGTQKHLSVQAKCALPPPIPEIVGGTVGEHQTLNMSCPSGQTIDAILFASYGVNNGTFPDYTKGWCSSVYSASVVNFLCVGQSECSINADNTVFSDSCFNTAKSLSVVAHCSTSLPHIITPPNTDPNIVTGDAMDGSTLNMQCPGDFVFGPILFASYGTSAVLFGENIASWCNSPLSTRAVQIACAGTNSCSIPVSPTQSYANGDPCPGVQKHFVAQMQCIDPSFIGGMAGDGDYLNLACPTGKVVGEILFASYGTPTGDLNFCVIFVHKSVGMQHSCQTFSDPCVENQKSLAVEAKCWPAPPAPVDQNMIGGAVDEHDTLTLQCQKPGYIIGEITFASYGVPNGTDPSNYSLGWCDAATSLPIVSMMCVGLSSCSISADNTIFGDPCMGTVKHLKAAAKCVPGNIMGGSVNEGSSIELVCPADLVISTFLFASYGTPTGTFPNFGYSWCDQDGVMEYVANQCWQQSNCSVLASSGVLGNPCPGILKSLTIEVVCDVPPSPVPTTPKPTPTPTPELTPAPTLAPTPEPTQEPTQEPTPTPTPTSTPEPTQEPTLEPAPTTTPTTTPAPTTLTPTPTTTEAPAETQEPTPEPASSTTESPTTSPAPTPKPTTLTPPPTQTPTDTPIVEPTPLPTTTPVHVPTSSTHDIIYVGGSMTEGSSLTLVCPSGRKLGSIVFASYGNPTGPLLDFERGTCEASTSMDVVANSCIGHPSCQLTASSSAFGDPCSGNFKALSVEAQCVGASDTLVGGSVDEHNALSLQCPTDQIITLVAFASYGQPTGALGTFSNSSCNAETSRSIVEQLCVGQSSCSVLAENGVFGDPCVNSVKKLSVAVECSDRYSLRARRRI</sequence>
<evidence type="ECO:0000256" key="1">
    <source>
        <dbReference type="SAM" id="MobiDB-lite"/>
    </source>
</evidence>
<protein>
    <recommendedName>
        <fullName evidence="3">SUEL-type lectin domain-containing protein</fullName>
    </recommendedName>
</protein>
<dbReference type="PROSITE" id="PS50228">
    <property type="entry name" value="SUEL_LECTIN"/>
    <property type="match status" value="14"/>
</dbReference>
<feature type="domain" description="SUEL-type lectin" evidence="3">
    <location>
        <begin position="409"/>
        <end position="494"/>
    </location>
</feature>
<comment type="caution">
    <text evidence="4">The sequence shown here is derived from an EMBL/GenBank/DDBJ whole genome shotgun (WGS) entry which is preliminary data.</text>
</comment>
<name>A0A1V9YZ13_9STRA</name>
<feature type="domain" description="SUEL-type lectin" evidence="3">
    <location>
        <begin position="897"/>
        <end position="985"/>
    </location>
</feature>
<feature type="domain" description="SUEL-type lectin" evidence="3">
    <location>
        <begin position="318"/>
        <end position="400"/>
    </location>
</feature>
<feature type="domain" description="SUEL-type lectin" evidence="3">
    <location>
        <begin position="225"/>
        <end position="306"/>
    </location>
</feature>
<feature type="chain" id="PRO_5012754489" description="SUEL-type lectin domain-containing protein" evidence="2">
    <location>
        <begin position="27"/>
        <end position="1610"/>
    </location>
</feature>
<reference evidence="4 5" key="1">
    <citation type="journal article" date="2014" name="Genome Biol. Evol.">
        <title>The secreted proteins of Achlya hypogyna and Thraustotheca clavata identify the ancestral oomycete secretome and reveal gene acquisitions by horizontal gene transfer.</title>
        <authorList>
            <person name="Misner I."/>
            <person name="Blouin N."/>
            <person name="Leonard G."/>
            <person name="Richards T.A."/>
            <person name="Lane C.E."/>
        </authorList>
    </citation>
    <scope>NUCLEOTIDE SEQUENCE [LARGE SCALE GENOMIC DNA]</scope>
    <source>
        <strain evidence="4 5">ATCC 34112</strain>
    </source>
</reference>
<dbReference type="EMBL" id="JNBS01002491">
    <property type="protein sequence ID" value="OQR90780.1"/>
    <property type="molecule type" value="Genomic_DNA"/>
</dbReference>
<organism evidence="4 5">
    <name type="scientific">Thraustotheca clavata</name>
    <dbReference type="NCBI Taxonomy" id="74557"/>
    <lineage>
        <taxon>Eukaryota</taxon>
        <taxon>Sar</taxon>
        <taxon>Stramenopiles</taxon>
        <taxon>Oomycota</taxon>
        <taxon>Saprolegniomycetes</taxon>
        <taxon>Saprolegniales</taxon>
        <taxon>Achlyaceae</taxon>
        <taxon>Thraustotheca</taxon>
    </lineage>
</organism>
<evidence type="ECO:0000256" key="2">
    <source>
        <dbReference type="SAM" id="SignalP"/>
    </source>
</evidence>
<feature type="domain" description="SUEL-type lectin" evidence="3">
    <location>
        <begin position="1175"/>
        <end position="1260"/>
    </location>
</feature>
<feature type="domain" description="SUEL-type lectin" evidence="3">
    <location>
        <begin position="791"/>
        <end position="876"/>
    </location>
</feature>
<feature type="domain" description="SUEL-type lectin" evidence="3">
    <location>
        <begin position="131"/>
        <end position="216"/>
    </location>
</feature>
<feature type="domain" description="SUEL-type lectin" evidence="3">
    <location>
        <begin position="37"/>
        <end position="122"/>
    </location>
</feature>
<dbReference type="Pfam" id="PF02140">
    <property type="entry name" value="SUEL_Lectin"/>
    <property type="match status" value="14"/>
</dbReference>
<keyword evidence="5" id="KW-1185">Reference proteome</keyword>
<feature type="compositionally biased region" description="Pro residues" evidence="1">
    <location>
        <begin position="1366"/>
        <end position="1382"/>
    </location>
</feature>
<evidence type="ECO:0000313" key="4">
    <source>
        <dbReference type="EMBL" id="OQR90780.1"/>
    </source>
</evidence>
<feature type="domain" description="SUEL-type lectin" evidence="3">
    <location>
        <begin position="503"/>
        <end position="589"/>
    </location>
</feature>
<dbReference type="CDD" id="cd22842">
    <property type="entry name" value="Gal_Rha_Lectin_BGal"/>
    <property type="match status" value="14"/>
</dbReference>
<proteinExistence type="predicted"/>
<feature type="compositionally biased region" description="Low complexity" evidence="1">
    <location>
        <begin position="1310"/>
        <end position="1365"/>
    </location>
</feature>
<dbReference type="Gene3D" id="2.60.120.740">
    <property type="match status" value="14"/>
</dbReference>
<feature type="domain" description="SUEL-type lectin" evidence="3">
    <location>
        <begin position="1418"/>
        <end position="1503"/>
    </location>
</feature>
<feature type="signal peptide" evidence="2">
    <location>
        <begin position="1"/>
        <end position="26"/>
    </location>
</feature>
<keyword evidence="2" id="KW-0732">Signal</keyword>
<dbReference type="GO" id="GO:0030246">
    <property type="term" value="F:carbohydrate binding"/>
    <property type="evidence" value="ECO:0007669"/>
    <property type="project" value="InterPro"/>
</dbReference>
<dbReference type="Proteomes" id="UP000243217">
    <property type="component" value="Unassembled WGS sequence"/>
</dbReference>
<feature type="compositionally biased region" description="Pro residues" evidence="1">
    <location>
        <begin position="1265"/>
        <end position="1309"/>
    </location>
</feature>
<evidence type="ECO:0000259" key="3">
    <source>
        <dbReference type="PROSITE" id="PS50228"/>
    </source>
</evidence>
<dbReference type="InterPro" id="IPR000922">
    <property type="entry name" value="Lectin_gal-bd_dom"/>
</dbReference>
<dbReference type="InterPro" id="IPR043159">
    <property type="entry name" value="Lectin_gal-bd_sf"/>
</dbReference>
<feature type="region of interest" description="Disordered" evidence="1">
    <location>
        <begin position="1265"/>
        <end position="1404"/>
    </location>
</feature>
<dbReference type="STRING" id="74557.A0A1V9YZ13"/>
<dbReference type="PANTHER" id="PTHR46780">
    <property type="entry name" value="PROTEIN EVA-1"/>
    <property type="match status" value="1"/>
</dbReference>
<gene>
    <name evidence="4" type="ORF">THRCLA_09207</name>
</gene>
<feature type="domain" description="SUEL-type lectin" evidence="3">
    <location>
        <begin position="1514"/>
        <end position="1599"/>
    </location>
</feature>
<feature type="domain" description="SUEL-type lectin" evidence="3">
    <location>
        <begin position="1079"/>
        <end position="1166"/>
    </location>
</feature>
<evidence type="ECO:0000313" key="5">
    <source>
        <dbReference type="Proteomes" id="UP000243217"/>
    </source>
</evidence>
<feature type="domain" description="SUEL-type lectin" evidence="3">
    <location>
        <begin position="598"/>
        <end position="684"/>
    </location>
</feature>
<feature type="domain" description="SUEL-type lectin" evidence="3">
    <location>
        <begin position="693"/>
        <end position="778"/>
    </location>
</feature>
<dbReference type="OrthoDB" id="77817at2759"/>